<evidence type="ECO:0000256" key="1">
    <source>
        <dbReference type="SAM" id="Phobius"/>
    </source>
</evidence>
<reference evidence="2" key="1">
    <citation type="submission" date="2020-10" db="EMBL/GenBank/DDBJ databases">
        <authorList>
            <person name="Gilroy R."/>
        </authorList>
    </citation>
    <scope>NUCLEOTIDE SEQUENCE</scope>
    <source>
        <strain evidence="2">1063</strain>
    </source>
</reference>
<comment type="caution">
    <text evidence="2">The sequence shown here is derived from an EMBL/GenBank/DDBJ whole genome shotgun (WGS) entry which is preliminary data.</text>
</comment>
<gene>
    <name evidence="2" type="ORF">IAD51_05255</name>
</gene>
<organism evidence="2 3">
    <name type="scientific">Candidatus Limadaptatus stercorigallinarum</name>
    <dbReference type="NCBI Taxonomy" id="2840845"/>
    <lineage>
        <taxon>Bacteria</taxon>
        <taxon>Bacillati</taxon>
        <taxon>Bacillota</taxon>
        <taxon>Clostridia</taxon>
        <taxon>Eubacteriales</taxon>
        <taxon>Candidatus Limadaptatus</taxon>
    </lineage>
</organism>
<dbReference type="AlphaFoldDB" id="A0A9D1HTV9"/>
<keyword evidence="1" id="KW-0812">Transmembrane</keyword>
<evidence type="ECO:0000313" key="2">
    <source>
        <dbReference type="EMBL" id="HIU21618.1"/>
    </source>
</evidence>
<feature type="transmembrane region" description="Helical" evidence="1">
    <location>
        <begin position="12"/>
        <end position="32"/>
    </location>
</feature>
<dbReference type="EMBL" id="DVMN01000094">
    <property type="protein sequence ID" value="HIU21618.1"/>
    <property type="molecule type" value="Genomic_DNA"/>
</dbReference>
<sequence>MIFSRLSEKNRVIVGVLLFVAVFAALLIAASFTDLEVSDLLTGGALEEGEYLSHDVFGVAFEIFGSSPIYVMAGICVVLLMLYVWRTLKLRPMREIICVILLAGSVLAFW</sequence>
<evidence type="ECO:0000313" key="3">
    <source>
        <dbReference type="Proteomes" id="UP000824088"/>
    </source>
</evidence>
<keyword evidence="1" id="KW-1133">Transmembrane helix</keyword>
<feature type="transmembrane region" description="Helical" evidence="1">
    <location>
        <begin position="67"/>
        <end position="85"/>
    </location>
</feature>
<keyword evidence="1" id="KW-0472">Membrane</keyword>
<name>A0A9D1HTV9_9FIRM</name>
<protein>
    <submittedName>
        <fullName evidence="2">Uncharacterized protein</fullName>
    </submittedName>
</protein>
<accession>A0A9D1HTV9</accession>
<dbReference type="Proteomes" id="UP000824088">
    <property type="component" value="Unassembled WGS sequence"/>
</dbReference>
<reference evidence="2" key="2">
    <citation type="journal article" date="2021" name="PeerJ">
        <title>Extensive microbial diversity within the chicken gut microbiome revealed by metagenomics and culture.</title>
        <authorList>
            <person name="Gilroy R."/>
            <person name="Ravi A."/>
            <person name="Getino M."/>
            <person name="Pursley I."/>
            <person name="Horton D.L."/>
            <person name="Alikhan N.F."/>
            <person name="Baker D."/>
            <person name="Gharbi K."/>
            <person name="Hall N."/>
            <person name="Watson M."/>
            <person name="Adriaenssens E.M."/>
            <person name="Foster-Nyarko E."/>
            <person name="Jarju S."/>
            <person name="Secka A."/>
            <person name="Antonio M."/>
            <person name="Oren A."/>
            <person name="Chaudhuri R.R."/>
            <person name="La Ragione R."/>
            <person name="Hildebrand F."/>
            <person name="Pallen M.J."/>
        </authorList>
    </citation>
    <scope>NUCLEOTIDE SEQUENCE</scope>
    <source>
        <strain evidence="2">1063</strain>
    </source>
</reference>
<proteinExistence type="predicted"/>
<feature type="non-terminal residue" evidence="2">
    <location>
        <position position="110"/>
    </location>
</feature>